<accession>A0A2A6B3L3</accession>
<dbReference type="Gene3D" id="3.40.50.300">
    <property type="entry name" value="P-loop containing nucleotide triphosphate hydrolases"/>
    <property type="match status" value="1"/>
</dbReference>
<dbReference type="Pfam" id="PF20700">
    <property type="entry name" value="Mutator"/>
    <property type="match status" value="1"/>
</dbReference>
<dbReference type="OrthoDB" id="5982876at2759"/>
<evidence type="ECO:0000259" key="2">
    <source>
        <dbReference type="Pfam" id="PF00271"/>
    </source>
</evidence>
<feature type="region of interest" description="Disordered" evidence="1">
    <location>
        <begin position="343"/>
        <end position="368"/>
    </location>
</feature>
<name>A0A2A6B3L3_PRIPA</name>
<dbReference type="InterPro" id="IPR027417">
    <property type="entry name" value="P-loop_NTPase"/>
</dbReference>
<evidence type="ECO:0000313" key="4">
    <source>
        <dbReference type="EnsemblMetazoa" id="PPA39525.1"/>
    </source>
</evidence>
<feature type="region of interest" description="Disordered" evidence="1">
    <location>
        <begin position="399"/>
        <end position="440"/>
    </location>
</feature>
<sequence length="984" mass="112261">MNREADNVCSSCKNCGSAVTGQPMAFPSPIRPSLKPTASSTPSTLVFKSEQSQGLAKELLREDYLKIVIDKIDAANKSITQDLVQIERRNKKATLLRMVVQVFKQKTLIFVASKTMTDTLGMFISEAGTPTTTTHGVREQNQREAALADFRSGRRPFSAVAERGLDISGVDHSPVDAHGEPASQEAQTNGADGDSQREGTEGTTPREGVQECDQEEFYELKMLGKRKRKCFECGNADETTRTFPANSRTTLQKQWLDRLGLNGPETIKKYEEYREKLTKGVDIRWCTKHFIAGETLPIDLRSKPLLVTTHLREELQPQRLNARYRNPIVCTTPVASDNEMDMDEMGLSTPPRQSPIRSSSFPLLDPNDNLNDDYMNILPKRFKKEASIRVENQLFEENTISQESQGSQLSEYTPSQDVNHVSEEDTDYSDNEGNYEEGEAVKKKKKKNKYRLLGEDQLRSLFRRCQECGEVIDSSSLTIRSEGSACVVEFDCSNLSCKAGNWKSQERIGKGRSTVFEGNQEISIGAFISGVPIPRLVDFAKLLGIGFPSERTMRRMIRDIGCPAIENVFHECQKEVRTMAKNVAKPDGIAVSIDGQYDHPGFNATNCKVTVLDAHLKVVLAASSLNKKEAEIGSRSTKIIIKYRKFRWKIDKNGIGWCTKSNEGTSSGRFQHKISEYYINQCETIMNRVRVTDQNAMVDKKLREHPDTASIEGAYDWWHVQKPLKKIWRTEMKSSPILSQLYSPFFNHLFYCHKKYDDMSDRPKALELVRSYLNHVQGKHTWKKGGDFVHVFKCDHEALKRKKKGEPARPKLKADSEEFKTIKKMLYSKTFEKAFLKSSPLIDTALNESFHALSLISPFFYDIKMKLSILHYNSLIMEEQQGQREEKRAFVLHRPGRVALSVKRKRDSGKHEWKNQILKECVEARANLEEGRFMERIGMPEDYVFDELMEWENAQSGEDDEEGEEDEEEYGEDEEEWSERSLQL</sequence>
<feature type="compositionally biased region" description="Polar residues" evidence="1">
    <location>
        <begin position="399"/>
        <end position="419"/>
    </location>
</feature>
<keyword evidence="5" id="KW-1185">Reference proteome</keyword>
<dbReference type="Proteomes" id="UP000005239">
    <property type="component" value="Unassembled WGS sequence"/>
</dbReference>
<evidence type="ECO:0000259" key="3">
    <source>
        <dbReference type="Pfam" id="PF20700"/>
    </source>
</evidence>
<dbReference type="PANTHER" id="PTHR31751">
    <property type="entry name" value="SI:CH211-108C17.2-RELATED-RELATED"/>
    <property type="match status" value="1"/>
</dbReference>
<proteinExistence type="predicted"/>
<reference evidence="4" key="2">
    <citation type="submission" date="2022-06" db="UniProtKB">
        <authorList>
            <consortium name="EnsemblMetazoa"/>
        </authorList>
    </citation>
    <scope>IDENTIFICATION</scope>
    <source>
        <strain evidence="4">PS312</strain>
    </source>
</reference>
<gene>
    <name evidence="4" type="primary">WBGene00277894</name>
</gene>
<feature type="domain" description="Helicase C-terminal" evidence="2">
    <location>
        <begin position="91"/>
        <end position="172"/>
    </location>
</feature>
<dbReference type="SUPFAM" id="SSF52540">
    <property type="entry name" value="P-loop containing nucleoside triphosphate hydrolases"/>
    <property type="match status" value="1"/>
</dbReference>
<reference evidence="5" key="1">
    <citation type="journal article" date="2008" name="Nat. Genet.">
        <title>The Pristionchus pacificus genome provides a unique perspective on nematode lifestyle and parasitism.</title>
        <authorList>
            <person name="Dieterich C."/>
            <person name="Clifton S.W."/>
            <person name="Schuster L.N."/>
            <person name="Chinwalla A."/>
            <person name="Delehaunty K."/>
            <person name="Dinkelacker I."/>
            <person name="Fulton L."/>
            <person name="Fulton R."/>
            <person name="Godfrey J."/>
            <person name="Minx P."/>
            <person name="Mitreva M."/>
            <person name="Roeseler W."/>
            <person name="Tian H."/>
            <person name="Witte H."/>
            <person name="Yang S.P."/>
            <person name="Wilson R.K."/>
            <person name="Sommer R.J."/>
        </authorList>
    </citation>
    <scope>NUCLEOTIDE SEQUENCE [LARGE SCALE GENOMIC DNA]</scope>
    <source>
        <strain evidence="5">PS312</strain>
    </source>
</reference>
<evidence type="ECO:0000256" key="1">
    <source>
        <dbReference type="SAM" id="MobiDB-lite"/>
    </source>
</evidence>
<dbReference type="AlphaFoldDB" id="A0A2A6B3L3"/>
<dbReference type="EnsemblMetazoa" id="PPA39525.1">
    <property type="protein sequence ID" value="PPA39525.1"/>
    <property type="gene ID" value="WBGene00277894"/>
</dbReference>
<organism evidence="4 5">
    <name type="scientific">Pristionchus pacificus</name>
    <name type="common">Parasitic nematode worm</name>
    <dbReference type="NCBI Taxonomy" id="54126"/>
    <lineage>
        <taxon>Eukaryota</taxon>
        <taxon>Metazoa</taxon>
        <taxon>Ecdysozoa</taxon>
        <taxon>Nematoda</taxon>
        <taxon>Chromadorea</taxon>
        <taxon>Rhabditida</taxon>
        <taxon>Rhabditina</taxon>
        <taxon>Diplogasteromorpha</taxon>
        <taxon>Diplogasteroidea</taxon>
        <taxon>Neodiplogasteridae</taxon>
        <taxon>Pristionchus</taxon>
    </lineage>
</organism>
<dbReference type="PANTHER" id="PTHR31751:SF42">
    <property type="entry name" value="PROTEIN CBG10204"/>
    <property type="match status" value="1"/>
</dbReference>
<feature type="compositionally biased region" description="Acidic residues" evidence="1">
    <location>
        <begin position="957"/>
        <end position="977"/>
    </location>
</feature>
<dbReference type="InterPro" id="IPR001650">
    <property type="entry name" value="Helicase_C-like"/>
</dbReference>
<dbReference type="Pfam" id="PF00271">
    <property type="entry name" value="Helicase_C"/>
    <property type="match status" value="1"/>
</dbReference>
<evidence type="ECO:0000313" key="5">
    <source>
        <dbReference type="Proteomes" id="UP000005239"/>
    </source>
</evidence>
<dbReference type="InterPro" id="IPR049012">
    <property type="entry name" value="Mutator_transp_dom"/>
</dbReference>
<feature type="region of interest" description="Disordered" evidence="1">
    <location>
        <begin position="949"/>
        <end position="984"/>
    </location>
</feature>
<protein>
    <submittedName>
        <fullName evidence="4">Helicase C-terminal domain-containing protein</fullName>
    </submittedName>
</protein>
<feature type="domain" description="Mutator-like transposase" evidence="3">
    <location>
        <begin position="465"/>
        <end position="726"/>
    </location>
</feature>
<accession>A0A8R1Z2S3</accession>
<feature type="region of interest" description="Disordered" evidence="1">
    <location>
        <begin position="165"/>
        <end position="210"/>
    </location>
</feature>
<feature type="compositionally biased region" description="Acidic residues" evidence="1">
    <location>
        <begin position="424"/>
        <end position="438"/>
    </location>
</feature>